<dbReference type="InterPro" id="IPR011055">
    <property type="entry name" value="Dup_hybrid_motif"/>
</dbReference>
<dbReference type="PROSITE" id="PS51093">
    <property type="entry name" value="PTS_EIIA_TYPE_1"/>
    <property type="match status" value="1"/>
</dbReference>
<feature type="transmembrane region" description="Helical" evidence="13">
    <location>
        <begin position="188"/>
        <end position="209"/>
    </location>
</feature>
<evidence type="ECO:0000256" key="8">
    <source>
        <dbReference type="ARBA" id="ARBA00022777"/>
    </source>
</evidence>
<dbReference type="InterPro" id="IPR001127">
    <property type="entry name" value="PTS_EIIA_1_perm"/>
</dbReference>
<evidence type="ECO:0000256" key="6">
    <source>
        <dbReference type="ARBA" id="ARBA00022683"/>
    </source>
</evidence>
<feature type="transmembrane region" description="Helical" evidence="13">
    <location>
        <begin position="260"/>
        <end position="280"/>
    </location>
</feature>
<dbReference type="PROSITE" id="PS00371">
    <property type="entry name" value="PTS_EIIA_TYPE_1_HIS"/>
    <property type="match status" value="1"/>
</dbReference>
<evidence type="ECO:0000256" key="2">
    <source>
        <dbReference type="ARBA" id="ARBA00022448"/>
    </source>
</evidence>
<evidence type="ECO:0000256" key="1">
    <source>
        <dbReference type="ARBA" id="ARBA00004651"/>
    </source>
</evidence>
<evidence type="ECO:0000256" key="12">
    <source>
        <dbReference type="SAM" id="MobiDB-lite"/>
    </source>
</evidence>
<feature type="transmembrane region" description="Helical" evidence="13">
    <location>
        <begin position="112"/>
        <end position="133"/>
    </location>
</feature>
<dbReference type="Pfam" id="PF00367">
    <property type="entry name" value="PTS_EIIB"/>
    <property type="match status" value="1"/>
</dbReference>
<name>A0ABM8I7R5_9FIRM</name>
<keyword evidence="8" id="KW-0418">Kinase</keyword>
<sequence>MAKYENDVRQLLTLIGGKENIQAVSHCMTRMRFVLVDPEKADEKGIEKIPSVKGTFTQAGQYQVIIGNDVAVFYNEFTAYAGIEGVSKDAVKAAAKANQNPLQKIMGALGEIFAPLIPALICGGLILGFRNVIGEINFFHNGTESLADISQFWAGTYQFLWLIGEAVFHLLPVGIVWSITKKMGTTQILGIILGLTLVSSQLLNGFSVADTPAGEIPVWDFGFAKVEMIGYQGQVIAAMLAGFVLVYLEKFFKKHCPEVISMIVVPFCSLVPSVIIAHTIVGPIGWKIGDAIANVVYNGLMSPFGVVFAGVFGLLYAPIVMTGLHHMTNAIDSQLTNLYDGTILWPMIALSNIAQGSAVLAMSVLQKKNERAQQVNIPACISCYLGVTEPALFGVNLKYGFPLICGMAGSCIAAMISVGSGVQAFSIGVGGLPGILSIKPEFYLYFLLAMAVAIVVPFLLTLIVGKKKLSNTDFLGEDIEMTAADTEKSEADTAKSEADTAKEGADEGIATAPKEEALTELKAGLSGKVIPLDDVPDNVFSQHVMGDGIAIEPSSDTVVAPADSTVNAVMADTGHACGLTFANGMELLIHVGVDTVDMNGEGFALLVEEGQKVRAGEGLIRFDKEKIHAAGHPSVTVFIVTEEGSAKNIEYLSGMEAEAGETPVIRFE</sequence>
<dbReference type="InterPro" id="IPR036878">
    <property type="entry name" value="Glu_permease_IIB"/>
</dbReference>
<dbReference type="Pfam" id="PF00358">
    <property type="entry name" value="PTS_EIIA_1"/>
    <property type="match status" value="1"/>
</dbReference>
<keyword evidence="3" id="KW-1003">Cell membrane</keyword>
<keyword evidence="2" id="KW-0813">Transport</keyword>
<dbReference type="RefSeq" id="WP_316266409.1">
    <property type="nucleotide sequence ID" value="NZ_AP027742.1"/>
</dbReference>
<reference evidence="18" key="1">
    <citation type="journal article" date="2023" name="Int. J. Syst. Evol. Microbiol.">
        <title>Claveliimonas bilis gen. nov., sp. nov., deoxycholic acid-producing bacteria isolated from human faeces, and reclassification of Sellimonas monacensis Zenner et al. 2021 as Claveliimonas monacensis comb. nov.</title>
        <authorList>
            <person name="Hisatomi A."/>
            <person name="Kastawa N.W.E.P.G."/>
            <person name="Song I."/>
            <person name="Ohkuma M."/>
            <person name="Fukiya S."/>
            <person name="Sakamoto M."/>
        </authorList>
    </citation>
    <scope>NUCLEOTIDE SEQUENCE [LARGE SCALE GENOMIC DNA]</scope>
    <source>
        <strain evidence="18">12BBH14</strain>
    </source>
</reference>
<dbReference type="PROSITE" id="PS51098">
    <property type="entry name" value="PTS_EIIB_TYPE_1"/>
    <property type="match status" value="1"/>
</dbReference>
<dbReference type="SUPFAM" id="SSF55604">
    <property type="entry name" value="Glucose permease domain IIB"/>
    <property type="match status" value="1"/>
</dbReference>
<evidence type="ECO:0000259" key="14">
    <source>
        <dbReference type="PROSITE" id="PS51093"/>
    </source>
</evidence>
<dbReference type="PROSITE" id="PS01035">
    <property type="entry name" value="PTS_EIIB_TYPE_1_CYS"/>
    <property type="match status" value="1"/>
</dbReference>
<dbReference type="InterPro" id="IPR050558">
    <property type="entry name" value="PTS_Sugar-Specific_Components"/>
</dbReference>
<feature type="transmembrane region" description="Helical" evidence="13">
    <location>
        <begin position="300"/>
        <end position="319"/>
    </location>
</feature>
<dbReference type="NCBIfam" id="TIGR00826">
    <property type="entry name" value="EIIB_glc"/>
    <property type="match status" value="1"/>
</dbReference>
<feature type="transmembrane region" description="Helical" evidence="13">
    <location>
        <begin position="399"/>
        <end position="422"/>
    </location>
</feature>
<evidence type="ECO:0000256" key="11">
    <source>
        <dbReference type="PROSITE-ProRule" id="PRU00421"/>
    </source>
</evidence>
<comment type="subcellular location">
    <subcellularLocation>
        <location evidence="1">Cell membrane</location>
        <topology evidence="1">Multi-pass membrane protein</topology>
    </subcellularLocation>
</comment>
<keyword evidence="18" id="KW-1185">Reference proteome</keyword>
<dbReference type="NCBIfam" id="TIGR01992">
    <property type="entry name" value="PTS-IIBC-Tre"/>
    <property type="match status" value="1"/>
</dbReference>
<proteinExistence type="predicted"/>
<evidence type="ECO:0000313" key="17">
    <source>
        <dbReference type="EMBL" id="BDZ76820.1"/>
    </source>
</evidence>
<feature type="transmembrane region" description="Helical" evidence="13">
    <location>
        <begin position="153"/>
        <end position="176"/>
    </location>
</feature>
<keyword evidence="7 13" id="KW-0812">Transmembrane</keyword>
<dbReference type="NCBIfam" id="NF008236">
    <property type="entry name" value="PRK11007.1"/>
    <property type="match status" value="1"/>
</dbReference>
<dbReference type="InterPro" id="IPR003352">
    <property type="entry name" value="PTS_EIIC"/>
</dbReference>
<evidence type="ECO:0000256" key="4">
    <source>
        <dbReference type="ARBA" id="ARBA00022597"/>
    </source>
</evidence>
<dbReference type="EMBL" id="AP027742">
    <property type="protein sequence ID" value="BDZ76820.1"/>
    <property type="molecule type" value="Genomic_DNA"/>
</dbReference>
<dbReference type="Gene3D" id="3.30.1360.60">
    <property type="entry name" value="Glucose permease domain IIB"/>
    <property type="match status" value="1"/>
</dbReference>
<dbReference type="InterPro" id="IPR011296">
    <property type="entry name" value="PTS_IIBC_treh"/>
</dbReference>
<dbReference type="InterPro" id="IPR018113">
    <property type="entry name" value="PTrfase_EIIB_Cys"/>
</dbReference>
<feature type="compositionally biased region" description="Basic and acidic residues" evidence="12">
    <location>
        <begin position="485"/>
        <end position="505"/>
    </location>
</feature>
<dbReference type="InterPro" id="IPR001996">
    <property type="entry name" value="PTS_IIB_1"/>
</dbReference>
<feature type="transmembrane region" description="Helical" evidence="13">
    <location>
        <begin position="229"/>
        <end position="248"/>
    </location>
</feature>
<feature type="domain" description="PTS EIIC type-1" evidence="16">
    <location>
        <begin position="107"/>
        <end position="476"/>
    </location>
</feature>
<dbReference type="Gene3D" id="2.70.70.10">
    <property type="entry name" value="Glucose Permease (Domain IIA)"/>
    <property type="match status" value="1"/>
</dbReference>
<evidence type="ECO:0000259" key="16">
    <source>
        <dbReference type="PROSITE" id="PS51103"/>
    </source>
</evidence>
<keyword evidence="9 13" id="KW-1133">Transmembrane helix</keyword>
<gene>
    <name evidence="17" type="primary">pttB</name>
    <name evidence="17" type="ORF">Lac1_10030</name>
</gene>
<keyword evidence="10 13" id="KW-0472">Membrane</keyword>
<evidence type="ECO:0000256" key="9">
    <source>
        <dbReference type="ARBA" id="ARBA00022989"/>
    </source>
</evidence>
<dbReference type="PANTHER" id="PTHR30175:SF4">
    <property type="entry name" value="PTS SYSTEM TREHALOSE-SPECIFIC EIIBC COMPONENT"/>
    <property type="match status" value="1"/>
</dbReference>
<keyword evidence="5" id="KW-0808">Transferase</keyword>
<evidence type="ECO:0000259" key="15">
    <source>
        <dbReference type="PROSITE" id="PS51098"/>
    </source>
</evidence>
<protein>
    <submittedName>
        <fullName evidence="17">PTS beta-glucoside transporter subunit EIIBCA</fullName>
    </submittedName>
</protein>
<accession>A0ABM8I7R5</accession>
<evidence type="ECO:0000256" key="7">
    <source>
        <dbReference type="ARBA" id="ARBA00022692"/>
    </source>
</evidence>
<dbReference type="InterPro" id="IPR013013">
    <property type="entry name" value="PTS_EIIC_1"/>
</dbReference>
<feature type="region of interest" description="Disordered" evidence="12">
    <location>
        <begin position="485"/>
        <end position="512"/>
    </location>
</feature>
<feature type="active site" description="Phosphocysteine intermediate; for EIIB activity" evidence="11">
    <location>
        <position position="27"/>
    </location>
</feature>
<feature type="domain" description="PTS EIIB type-1" evidence="15">
    <location>
        <begin position="5"/>
        <end position="87"/>
    </location>
</feature>
<evidence type="ECO:0000313" key="18">
    <source>
        <dbReference type="Proteomes" id="UP001305815"/>
    </source>
</evidence>
<feature type="transmembrane region" description="Helical" evidence="13">
    <location>
        <begin position="442"/>
        <end position="464"/>
    </location>
</feature>
<dbReference type="PROSITE" id="PS51103">
    <property type="entry name" value="PTS_EIIC_TYPE_1"/>
    <property type="match status" value="1"/>
</dbReference>
<keyword evidence="4" id="KW-0762">Sugar transport</keyword>
<evidence type="ECO:0000256" key="3">
    <source>
        <dbReference type="ARBA" id="ARBA00022475"/>
    </source>
</evidence>
<evidence type="ECO:0000256" key="13">
    <source>
        <dbReference type="SAM" id="Phobius"/>
    </source>
</evidence>
<evidence type="ECO:0000256" key="5">
    <source>
        <dbReference type="ARBA" id="ARBA00022679"/>
    </source>
</evidence>
<feature type="domain" description="PTS EIIA type-1" evidence="14">
    <location>
        <begin position="537"/>
        <end position="642"/>
    </location>
</feature>
<evidence type="ECO:0000256" key="10">
    <source>
        <dbReference type="ARBA" id="ARBA00023136"/>
    </source>
</evidence>
<dbReference type="PANTHER" id="PTHR30175">
    <property type="entry name" value="PHOSPHOTRANSFERASE SYSTEM TRANSPORT PROTEIN"/>
    <property type="match status" value="1"/>
</dbReference>
<keyword evidence="6" id="KW-0598">Phosphotransferase system</keyword>
<dbReference type="Pfam" id="PF02378">
    <property type="entry name" value="PTS_EIIC"/>
    <property type="match status" value="1"/>
</dbReference>
<organism evidence="17 18">
    <name type="scientific">Claveliimonas bilis</name>
    <dbReference type="NCBI Taxonomy" id="3028070"/>
    <lineage>
        <taxon>Bacteria</taxon>
        <taxon>Bacillati</taxon>
        <taxon>Bacillota</taxon>
        <taxon>Clostridia</taxon>
        <taxon>Lachnospirales</taxon>
        <taxon>Lachnospiraceae</taxon>
        <taxon>Claveliimonas</taxon>
    </lineage>
</organism>
<dbReference type="CDD" id="cd00212">
    <property type="entry name" value="PTS_IIB_glc"/>
    <property type="match status" value="1"/>
</dbReference>
<dbReference type="Proteomes" id="UP001305815">
    <property type="component" value="Chromosome"/>
</dbReference>
<dbReference type="NCBIfam" id="TIGR00830">
    <property type="entry name" value="PTBA"/>
    <property type="match status" value="1"/>
</dbReference>
<dbReference type="SUPFAM" id="SSF51261">
    <property type="entry name" value="Duplicated hybrid motif"/>
    <property type="match status" value="1"/>
</dbReference>